<name>A0ABS9LDT3_9MICC</name>
<dbReference type="GO" id="GO:0016798">
    <property type="term" value="F:hydrolase activity, acting on glycosyl bonds"/>
    <property type="evidence" value="ECO:0007669"/>
    <property type="project" value="UniProtKB-KW"/>
</dbReference>
<dbReference type="Pfam" id="PF22058">
    <property type="entry name" value="X25_BaPul_like"/>
    <property type="match status" value="1"/>
</dbReference>
<accession>A0ABS9LDT3</accession>
<dbReference type="Gene3D" id="2.60.40.10">
    <property type="entry name" value="Immunoglobulins"/>
    <property type="match status" value="1"/>
</dbReference>
<dbReference type="Proteomes" id="UP001165368">
    <property type="component" value="Unassembled WGS sequence"/>
</dbReference>
<evidence type="ECO:0000259" key="1">
    <source>
        <dbReference type="Pfam" id="PF22058"/>
    </source>
</evidence>
<feature type="domain" description="Amylopullulanase X25" evidence="1">
    <location>
        <begin position="177"/>
        <end position="266"/>
    </location>
</feature>
<dbReference type="InterPro" id="IPR013783">
    <property type="entry name" value="Ig-like_fold"/>
</dbReference>
<dbReference type="InterPro" id="IPR054409">
    <property type="entry name" value="X25_BaPul-like"/>
</dbReference>
<reference evidence="2" key="1">
    <citation type="submission" date="2022-01" db="EMBL/GenBank/DDBJ databases">
        <authorList>
            <person name="Jo J.-H."/>
            <person name="Im W.-T."/>
        </authorList>
    </citation>
    <scope>NUCLEOTIDE SEQUENCE</scope>
    <source>
        <strain evidence="2">I2-34</strain>
    </source>
</reference>
<dbReference type="RefSeq" id="WP_237827319.1">
    <property type="nucleotide sequence ID" value="NZ_JAKLTQ010000033.1"/>
</dbReference>
<keyword evidence="2" id="KW-0378">Hydrolase</keyword>
<keyword evidence="3" id="KW-1185">Reference proteome</keyword>
<organism evidence="2 3">
    <name type="scientific">Arthrobacter hankyongi</name>
    <dbReference type="NCBI Taxonomy" id="2904801"/>
    <lineage>
        <taxon>Bacteria</taxon>
        <taxon>Bacillati</taxon>
        <taxon>Actinomycetota</taxon>
        <taxon>Actinomycetes</taxon>
        <taxon>Micrococcales</taxon>
        <taxon>Micrococcaceae</taxon>
        <taxon>Arthrobacter</taxon>
    </lineage>
</organism>
<keyword evidence="2" id="KW-0326">Glycosidase</keyword>
<gene>
    <name evidence="2" type="ORF">LVY72_23520</name>
</gene>
<sequence>MTANAQENNANRLKAVLDSLAQAGEGSKLGGSAVLAEAIARFPLNGQEGELLSGGVPRGHKTLTSATTKLVKAGWLVKGRGGWNITEDGLRATVAFPDAASLAAALADGTPVPAGTPLPEPVPAEAPEAEAAAVPAEAVQLVEAADLAQAVELVQAVAEESTATGPVDAAFPQPAAVALAGDFGTALGCPEDWQPHFDEVQMTLDPNDQLWKLTAELPAGFYSFKAALNRSWDENYGAFGQPDGANHELHHTGGPITFRYDHRTKDVTASAS</sequence>
<dbReference type="CDD" id="cd12962">
    <property type="entry name" value="X25_BaPul_like"/>
    <property type="match status" value="1"/>
</dbReference>
<proteinExistence type="predicted"/>
<protein>
    <submittedName>
        <fullName evidence="2">Glycosidase</fullName>
    </submittedName>
</protein>
<dbReference type="EMBL" id="JAKLTQ010000033">
    <property type="protein sequence ID" value="MCG2624864.1"/>
    <property type="molecule type" value="Genomic_DNA"/>
</dbReference>
<evidence type="ECO:0000313" key="2">
    <source>
        <dbReference type="EMBL" id="MCG2624864.1"/>
    </source>
</evidence>
<comment type="caution">
    <text evidence="2">The sequence shown here is derived from an EMBL/GenBank/DDBJ whole genome shotgun (WGS) entry which is preliminary data.</text>
</comment>
<evidence type="ECO:0000313" key="3">
    <source>
        <dbReference type="Proteomes" id="UP001165368"/>
    </source>
</evidence>